<evidence type="ECO:0000256" key="2">
    <source>
        <dbReference type="SAM" id="MobiDB-lite"/>
    </source>
</evidence>
<dbReference type="OrthoDB" id="3532430at2759"/>
<feature type="region of interest" description="Disordered" evidence="2">
    <location>
        <begin position="1"/>
        <end position="59"/>
    </location>
</feature>
<organism evidence="3 4">
    <name type="scientific">Ophiocordyceps australis</name>
    <dbReference type="NCBI Taxonomy" id="1399860"/>
    <lineage>
        <taxon>Eukaryota</taxon>
        <taxon>Fungi</taxon>
        <taxon>Dikarya</taxon>
        <taxon>Ascomycota</taxon>
        <taxon>Pezizomycotina</taxon>
        <taxon>Sordariomycetes</taxon>
        <taxon>Hypocreomycetidae</taxon>
        <taxon>Hypocreales</taxon>
        <taxon>Ophiocordycipitaceae</taxon>
        <taxon>Ophiocordyceps</taxon>
    </lineage>
</organism>
<evidence type="ECO:0000313" key="3">
    <source>
        <dbReference type="EMBL" id="PHH62806.1"/>
    </source>
</evidence>
<sequence length="699" mass="77500">MSDAELPITIRRPRRGTSSHVEVPPREEPRTPRRDTKTVRFSSPGPAAVKDETQPSSSLTPMLCRASIATPRHRRASTPGTTPSRCYRPYQAAPVPPLFLKPSTAEGRVERRIRRGNMRDLLNKVEQQKKRSIQQAQAEARRLQSEIDARDGEIHRLRNNSALVNGHRIRELEQQIYHLGEELERRRGSSSSHDWTLAARDPFSHYSCMDELPDHEDEFGDATVAQLAASTPPRAQTSFPTPPATSPAAPTTPCKAARRSHVGVQTSLPDAAKQPLEEELASLQLEVCKLTTTLDSYRALGERVRARLAMSCAPVHGDGGSDASCLDDIEQQVESLVQAMDDRAAALALLTSCISDLGFPGNDAAEMVVSLASGFRAARLELEYLTPGELTLPLTSHGAEVLDLLLTRLRAMARKCQQDEACIDEYHEIEQSLRKQLDARVSVVEELKADMLKAEKLLGEETRQVEELQVSNERLRGAIDCYLRDIAELEKLVERLDQQARDAQATHQALHKSDLDTVAAREASMAELETKLAQTGQKAARLQAELGHVHESKRSQVLALNKRHGEALALRDARVLELRDQVDRVNESLRTAHDSMQQLRADKDALSTRMEEEKRKAKAAVDAIKTELQRAMQMGQAFLDSPKKPAPVRKAAKPRPVSVTGPVKRPGGLWDAAMARRSSSKRRRVDSGMGLLEEDEADA</sequence>
<feature type="compositionally biased region" description="Low complexity" evidence="2">
    <location>
        <begin position="246"/>
        <end position="255"/>
    </location>
</feature>
<dbReference type="AlphaFoldDB" id="A0A2C5Y554"/>
<feature type="region of interest" description="Disordered" evidence="2">
    <location>
        <begin position="230"/>
        <end position="258"/>
    </location>
</feature>
<dbReference type="EMBL" id="NJET01000063">
    <property type="protein sequence ID" value="PHH62806.1"/>
    <property type="molecule type" value="Genomic_DNA"/>
</dbReference>
<feature type="coiled-coil region" evidence="1">
    <location>
        <begin position="122"/>
        <end position="160"/>
    </location>
</feature>
<keyword evidence="1" id="KW-0175">Coiled coil</keyword>
<comment type="caution">
    <text evidence="3">The sequence shown here is derived from an EMBL/GenBank/DDBJ whole genome shotgun (WGS) entry which is preliminary data.</text>
</comment>
<evidence type="ECO:0000256" key="1">
    <source>
        <dbReference type="SAM" id="Coils"/>
    </source>
</evidence>
<evidence type="ECO:0000313" key="4">
    <source>
        <dbReference type="Proteomes" id="UP000226192"/>
    </source>
</evidence>
<dbReference type="Proteomes" id="UP000226192">
    <property type="component" value="Unassembled WGS sequence"/>
</dbReference>
<proteinExistence type="predicted"/>
<feature type="coiled-coil region" evidence="1">
    <location>
        <begin position="444"/>
        <end position="545"/>
    </location>
</feature>
<feature type="compositionally biased region" description="Basic and acidic residues" evidence="2">
    <location>
        <begin position="23"/>
        <end position="38"/>
    </location>
</feature>
<keyword evidence="4" id="KW-1185">Reference proteome</keyword>
<feature type="coiled-coil region" evidence="1">
    <location>
        <begin position="596"/>
        <end position="634"/>
    </location>
</feature>
<feature type="region of interest" description="Disordered" evidence="2">
    <location>
        <begin position="640"/>
        <end position="699"/>
    </location>
</feature>
<protein>
    <submittedName>
        <fullName evidence="3">Uncharacterized protein</fullName>
    </submittedName>
</protein>
<name>A0A2C5Y554_9HYPO</name>
<dbReference type="STRING" id="1399860.A0A2C5Y554"/>
<reference evidence="3 4" key="1">
    <citation type="submission" date="2017-06" db="EMBL/GenBank/DDBJ databases">
        <title>Ant-infecting Ophiocordyceps genomes reveal a high diversity of potential behavioral manipulation genes and a possible major role for enterotoxins.</title>
        <authorList>
            <person name="De Bekker C."/>
            <person name="Evans H.C."/>
            <person name="Brachmann A."/>
            <person name="Hughes D.P."/>
        </authorList>
    </citation>
    <scope>NUCLEOTIDE SEQUENCE [LARGE SCALE GENOMIC DNA]</scope>
    <source>
        <strain evidence="3 4">Map64</strain>
    </source>
</reference>
<feature type="region of interest" description="Disordered" evidence="2">
    <location>
        <begin position="70"/>
        <end position="89"/>
    </location>
</feature>
<accession>A0A2C5Y554</accession>
<gene>
    <name evidence="3" type="ORF">CDD81_6698</name>
</gene>